<proteinExistence type="predicted"/>
<feature type="transmembrane region" description="Helical" evidence="1">
    <location>
        <begin position="6"/>
        <end position="27"/>
    </location>
</feature>
<protein>
    <recommendedName>
        <fullName evidence="4">5-bromo-4-chloroindolyl phosphate hydrolysis protein</fullName>
    </recommendedName>
</protein>
<dbReference type="AlphaFoldDB" id="A0AAU9D7E3"/>
<evidence type="ECO:0000313" key="3">
    <source>
        <dbReference type="Proteomes" id="UP001321861"/>
    </source>
</evidence>
<keyword evidence="1" id="KW-0472">Membrane</keyword>
<dbReference type="RefSeq" id="WP_317636151.1">
    <property type="nucleotide sequence ID" value="NZ_AP026802.1"/>
</dbReference>
<keyword evidence="1" id="KW-0812">Transmembrane</keyword>
<dbReference type="Pfam" id="PF10112">
    <property type="entry name" value="Halogen_Hydrol"/>
    <property type="match status" value="1"/>
</dbReference>
<sequence length="193" mass="22468">MNFGNLILLIILICIAVGALWGLFYYLNTKSSSIEHIYKYSTRGRKISEKVLKNYYKEGLNDNDIRYFRETMATALKQINQIESLTDKNKTLSKLNQKLNLNKLLHGFFKEIVAKPSKIEEAGEFLYKELPALNTIYVKYSQIDSHLYKDQETDKVLQISIEAINNAYKKINEQYHKFIADDLDTLHEAANNF</sequence>
<name>A0AAU9D7E3_9LACO</name>
<gene>
    <name evidence="2" type="ORF">XA3_06760</name>
</gene>
<reference evidence="2 3" key="1">
    <citation type="journal article" date="2023" name="Microbiol. Spectr.">
        <title>Symbiosis of Carpenter Bees with Uncharacterized Lactic Acid Bacteria Showing NAD Auxotrophy.</title>
        <authorList>
            <person name="Kawasaki S."/>
            <person name="Ozawa K."/>
            <person name="Mori T."/>
            <person name="Yamamoto A."/>
            <person name="Ito M."/>
            <person name="Ohkuma M."/>
            <person name="Sakamoto M."/>
            <person name="Matsutani M."/>
        </authorList>
    </citation>
    <scope>NUCLEOTIDE SEQUENCE [LARGE SCALE GENOMIC DNA]</scope>
    <source>
        <strain evidence="2 3">XA3</strain>
    </source>
</reference>
<accession>A0AAU9D7E3</accession>
<dbReference type="KEGG" id="xap:XA3_06760"/>
<evidence type="ECO:0000313" key="2">
    <source>
        <dbReference type="EMBL" id="BDR58235.1"/>
    </source>
</evidence>
<dbReference type="Proteomes" id="UP001321861">
    <property type="component" value="Chromosome"/>
</dbReference>
<organism evidence="2 3">
    <name type="scientific">Xylocopilactobacillus apicola</name>
    <dbReference type="NCBI Taxonomy" id="2932184"/>
    <lineage>
        <taxon>Bacteria</taxon>
        <taxon>Bacillati</taxon>
        <taxon>Bacillota</taxon>
        <taxon>Bacilli</taxon>
        <taxon>Lactobacillales</taxon>
        <taxon>Lactobacillaceae</taxon>
        <taxon>Xylocopilactobacillus</taxon>
    </lineage>
</organism>
<keyword evidence="3" id="KW-1185">Reference proteome</keyword>
<dbReference type="EMBL" id="AP026802">
    <property type="protein sequence ID" value="BDR58235.1"/>
    <property type="molecule type" value="Genomic_DNA"/>
</dbReference>
<evidence type="ECO:0008006" key="4">
    <source>
        <dbReference type="Google" id="ProtNLM"/>
    </source>
</evidence>
<dbReference type="InterPro" id="IPR018770">
    <property type="entry name" value="ChloroindolylP_hydrolase"/>
</dbReference>
<keyword evidence="1" id="KW-1133">Transmembrane helix</keyword>
<evidence type="ECO:0000256" key="1">
    <source>
        <dbReference type="SAM" id="Phobius"/>
    </source>
</evidence>